<dbReference type="PANTHER" id="PTHR30040">
    <property type="entry name" value="THIAMINE BIOSYNTHESIS LIPOPROTEIN APBE"/>
    <property type="match status" value="1"/>
</dbReference>
<dbReference type="GO" id="GO:0016740">
    <property type="term" value="F:transferase activity"/>
    <property type="evidence" value="ECO:0007669"/>
    <property type="project" value="UniProtKB-UniRule"/>
</dbReference>
<evidence type="ECO:0000256" key="8">
    <source>
        <dbReference type="ARBA" id="ARBA00031306"/>
    </source>
</evidence>
<evidence type="ECO:0000313" key="13">
    <source>
        <dbReference type="Proteomes" id="UP001139311"/>
    </source>
</evidence>
<dbReference type="AlphaFoldDB" id="A0A9X1LAQ2"/>
<evidence type="ECO:0000256" key="7">
    <source>
        <dbReference type="ARBA" id="ARBA00022842"/>
    </source>
</evidence>
<dbReference type="PROSITE" id="PS51318">
    <property type="entry name" value="TAT"/>
    <property type="match status" value="1"/>
</dbReference>
<dbReference type="PANTHER" id="PTHR30040:SF2">
    <property type="entry name" value="FAD:PROTEIN FMN TRANSFERASE"/>
    <property type="match status" value="1"/>
</dbReference>
<reference evidence="12" key="1">
    <citation type="submission" date="2021-10" db="EMBL/GenBank/DDBJ databases">
        <title>Roseicella aerolatum sp. nov., isolated from aerosols of e-waste dismantling site.</title>
        <authorList>
            <person name="Qin T."/>
        </authorList>
    </citation>
    <scope>NUCLEOTIDE SEQUENCE</scope>
    <source>
        <strain evidence="12">GB24</strain>
    </source>
</reference>
<accession>A0A9X1LAQ2</accession>
<evidence type="ECO:0000256" key="9">
    <source>
        <dbReference type="ARBA" id="ARBA00048540"/>
    </source>
</evidence>
<dbReference type="Gene3D" id="3.10.520.10">
    <property type="entry name" value="ApbE-like domains"/>
    <property type="match status" value="1"/>
</dbReference>
<dbReference type="GO" id="GO:0046872">
    <property type="term" value="F:metal ion binding"/>
    <property type="evidence" value="ECO:0007669"/>
    <property type="project" value="UniProtKB-UniRule"/>
</dbReference>
<dbReference type="Proteomes" id="UP001139311">
    <property type="component" value="Unassembled WGS sequence"/>
</dbReference>
<sequence>MSATQSAAPPRRRALRILAGAAALGGLAALRAGTERVPPLLAWRGVALGAEARILLLHPDPKAARATLAAVVAEIERLEEEFSLFRPSSALSRLNRDGWLARPSLDLRRLLAEALRFGDLTGGAFDVTVQPLWRLHAAHAGDPPPAALAAALALVDYRDIDIGPAELRLARSGMAVTLNGIAQGYITDRVAGLLRDAGLTDVLVDVGELRGLGRGPDGHGWRVGLEHPAAPDAGLAVGLADAAVATSCGRGSLFSADARRHHILDPWTGLSPPADRAASVVAADAMLADGLATALTLLPLQQAAGLLRRAGAARAILSEPGLPARTID</sequence>
<keyword evidence="5 10" id="KW-0479">Metal-binding</keyword>
<feature type="binding site" evidence="11">
    <location>
        <position position="289"/>
    </location>
    <ligand>
        <name>Mg(2+)</name>
        <dbReference type="ChEBI" id="CHEBI:18420"/>
    </ligand>
</feature>
<dbReference type="PIRSF" id="PIRSF006268">
    <property type="entry name" value="ApbE"/>
    <property type="match status" value="1"/>
</dbReference>
<evidence type="ECO:0000256" key="1">
    <source>
        <dbReference type="ARBA" id="ARBA00011955"/>
    </source>
</evidence>
<evidence type="ECO:0000256" key="2">
    <source>
        <dbReference type="ARBA" id="ARBA00016337"/>
    </source>
</evidence>
<dbReference type="InterPro" id="IPR024932">
    <property type="entry name" value="ApbE"/>
</dbReference>
<dbReference type="EC" id="2.7.1.180" evidence="1 10"/>
<gene>
    <name evidence="12" type="ORF">LHA35_25335</name>
</gene>
<comment type="cofactor">
    <cofactor evidence="11">
        <name>Mg(2+)</name>
        <dbReference type="ChEBI" id="CHEBI:18420"/>
    </cofactor>
    <cofactor evidence="11">
        <name>Mn(2+)</name>
        <dbReference type="ChEBI" id="CHEBI:29035"/>
    </cofactor>
    <text evidence="11">Magnesium. Can also use manganese.</text>
</comment>
<evidence type="ECO:0000256" key="5">
    <source>
        <dbReference type="ARBA" id="ARBA00022723"/>
    </source>
</evidence>
<proteinExistence type="inferred from homology"/>
<protein>
    <recommendedName>
        <fullName evidence="2 10">FAD:protein FMN transferase</fullName>
        <ecNumber evidence="1 10">2.7.1.180</ecNumber>
    </recommendedName>
    <alternativeName>
        <fullName evidence="8 10">Flavin transferase</fullName>
    </alternativeName>
</protein>
<evidence type="ECO:0000256" key="3">
    <source>
        <dbReference type="ARBA" id="ARBA00022630"/>
    </source>
</evidence>
<evidence type="ECO:0000256" key="4">
    <source>
        <dbReference type="ARBA" id="ARBA00022679"/>
    </source>
</evidence>
<keyword evidence="7 10" id="KW-0460">Magnesium</keyword>
<dbReference type="EMBL" id="JAJAQI010000063">
    <property type="protein sequence ID" value="MCB4825054.1"/>
    <property type="molecule type" value="Genomic_DNA"/>
</dbReference>
<evidence type="ECO:0000256" key="11">
    <source>
        <dbReference type="PIRSR" id="PIRSR006268-2"/>
    </source>
</evidence>
<organism evidence="12 13">
    <name type="scientific">Roseicella aerolata</name>
    <dbReference type="NCBI Taxonomy" id="2883479"/>
    <lineage>
        <taxon>Bacteria</taxon>
        <taxon>Pseudomonadati</taxon>
        <taxon>Pseudomonadota</taxon>
        <taxon>Alphaproteobacteria</taxon>
        <taxon>Acetobacterales</taxon>
        <taxon>Roseomonadaceae</taxon>
        <taxon>Roseicella</taxon>
    </lineage>
</organism>
<dbReference type="RefSeq" id="WP_226613711.1">
    <property type="nucleotide sequence ID" value="NZ_JAJAQI010000063.1"/>
</dbReference>
<comment type="similarity">
    <text evidence="10">Belongs to the ApbE family.</text>
</comment>
<feature type="binding site" evidence="11">
    <location>
        <position position="293"/>
    </location>
    <ligand>
        <name>Mg(2+)</name>
        <dbReference type="ChEBI" id="CHEBI:18420"/>
    </ligand>
</feature>
<feature type="binding site" evidence="11">
    <location>
        <position position="180"/>
    </location>
    <ligand>
        <name>Mg(2+)</name>
        <dbReference type="ChEBI" id="CHEBI:18420"/>
    </ligand>
</feature>
<keyword evidence="13" id="KW-1185">Reference proteome</keyword>
<dbReference type="InterPro" id="IPR003374">
    <property type="entry name" value="ApbE-like_sf"/>
</dbReference>
<evidence type="ECO:0000256" key="6">
    <source>
        <dbReference type="ARBA" id="ARBA00022827"/>
    </source>
</evidence>
<name>A0A9X1LAQ2_9PROT</name>
<keyword evidence="3 10" id="KW-0285">Flavoprotein</keyword>
<keyword evidence="6 10" id="KW-0274">FAD</keyword>
<dbReference type="Pfam" id="PF02424">
    <property type="entry name" value="ApbE"/>
    <property type="match status" value="1"/>
</dbReference>
<evidence type="ECO:0000313" key="12">
    <source>
        <dbReference type="EMBL" id="MCB4825054.1"/>
    </source>
</evidence>
<dbReference type="SUPFAM" id="SSF143631">
    <property type="entry name" value="ApbE-like"/>
    <property type="match status" value="1"/>
</dbReference>
<comment type="caution">
    <text evidence="12">The sequence shown here is derived from an EMBL/GenBank/DDBJ whole genome shotgun (WGS) entry which is preliminary data.</text>
</comment>
<comment type="catalytic activity">
    <reaction evidence="9 10">
        <text>L-threonyl-[protein] + FAD = FMN-L-threonyl-[protein] + AMP + H(+)</text>
        <dbReference type="Rhea" id="RHEA:36847"/>
        <dbReference type="Rhea" id="RHEA-COMP:11060"/>
        <dbReference type="Rhea" id="RHEA-COMP:11061"/>
        <dbReference type="ChEBI" id="CHEBI:15378"/>
        <dbReference type="ChEBI" id="CHEBI:30013"/>
        <dbReference type="ChEBI" id="CHEBI:57692"/>
        <dbReference type="ChEBI" id="CHEBI:74257"/>
        <dbReference type="ChEBI" id="CHEBI:456215"/>
        <dbReference type="EC" id="2.7.1.180"/>
    </reaction>
</comment>
<keyword evidence="4 10" id="KW-0808">Transferase</keyword>
<dbReference type="InterPro" id="IPR006311">
    <property type="entry name" value="TAT_signal"/>
</dbReference>
<evidence type="ECO:0000256" key="10">
    <source>
        <dbReference type="PIRNR" id="PIRNR006268"/>
    </source>
</evidence>